<dbReference type="BioCyc" id="PCHR:PC18G03740-MONOMER"/>
<dbReference type="KEGG" id="pcs:N7525_000621"/>
<dbReference type="GeneID" id="8305137"/>
<reference evidence="2 3" key="1">
    <citation type="journal article" date="2008" name="Nat. Biotechnol.">
        <title>Genome sequencing and analysis of the filamentous fungus Penicillium chrysogenum.</title>
        <authorList>
            <person name="van den Berg M.A."/>
            <person name="Albang R."/>
            <person name="Albermann K."/>
            <person name="Badger J.H."/>
            <person name="Daran J.-M."/>
            <person name="Driessen A.J.M."/>
            <person name="Garcia-Estrada C."/>
            <person name="Fedorova N.D."/>
            <person name="Harris D.M."/>
            <person name="Heijne W.H.M."/>
            <person name="Joardar V.S."/>
            <person name="Kiel J.A.K.W."/>
            <person name="Kovalchuk A."/>
            <person name="Martin J.F."/>
            <person name="Nierman W.C."/>
            <person name="Nijland J.G."/>
            <person name="Pronk J.T."/>
            <person name="Roubos J.A."/>
            <person name="van der Klei I.J."/>
            <person name="van Peij N.N.M.E."/>
            <person name="Veenhuis M."/>
            <person name="von Doehren H."/>
            <person name="Wagner C."/>
            <person name="Wortman J.R."/>
            <person name="Bovenberg R.A.L."/>
        </authorList>
    </citation>
    <scope>NUCLEOTIDE SEQUENCE [LARGE SCALE GENOMIC DNA]</scope>
    <source>
        <strain evidence="3">ATCC 28089 / DSM 1075 / NRRL 1951 / Wisconsin 54-1255</strain>
    </source>
</reference>
<dbReference type="AlphaFoldDB" id="B6HBD8"/>
<proteinExistence type="predicted"/>
<keyword evidence="1" id="KW-0732">Signal</keyword>
<sequence>MGLSNAAIIVIVLVACLAATALGASLFKHYKPADGETPFSPGYDQKVYMAEVRARGFNNLRQISWSGRDLESRYPAGPAYPGYYRPPTYTEDTNYTKDTGSSELYGLKVLREKALRREWVRLVSGDYAHASGYSDSVGHGGLDNFSFEIMILWYGVALDLRATHLEIIALQSICFICI</sequence>
<organism evidence="2 3">
    <name type="scientific">Penicillium rubens (strain ATCC 28089 / DSM 1075 / NRRL 1951 / Wisconsin 54-1255)</name>
    <name type="common">Penicillium chrysogenum</name>
    <dbReference type="NCBI Taxonomy" id="500485"/>
    <lineage>
        <taxon>Eukaryota</taxon>
        <taxon>Fungi</taxon>
        <taxon>Dikarya</taxon>
        <taxon>Ascomycota</taxon>
        <taxon>Pezizomycotina</taxon>
        <taxon>Eurotiomycetes</taxon>
        <taxon>Eurotiomycetidae</taxon>
        <taxon>Eurotiales</taxon>
        <taxon>Aspergillaceae</taxon>
        <taxon>Penicillium</taxon>
        <taxon>Penicillium chrysogenum species complex</taxon>
    </lineage>
</organism>
<name>B6HBD8_PENRW</name>
<protein>
    <submittedName>
        <fullName evidence="2">Pc18g03740 protein</fullName>
    </submittedName>
</protein>
<evidence type="ECO:0000313" key="2">
    <source>
        <dbReference type="EMBL" id="CAP94598.1"/>
    </source>
</evidence>
<gene>
    <name evidence="2" type="ORF">Pc18g03740</name>
    <name evidence="2" type="ORF">PCH_Pc18g03740</name>
</gene>
<evidence type="ECO:0000256" key="1">
    <source>
        <dbReference type="SAM" id="SignalP"/>
    </source>
</evidence>
<dbReference type="HOGENOM" id="CLU_1511090_0_0_1"/>
<keyword evidence="3" id="KW-1185">Reference proteome</keyword>
<dbReference type="VEuPathDB" id="FungiDB:PCH_Pc18g03740"/>
<feature type="signal peptide" evidence="1">
    <location>
        <begin position="1"/>
        <end position="23"/>
    </location>
</feature>
<dbReference type="EMBL" id="AM920433">
    <property type="protein sequence ID" value="CAP94598.1"/>
    <property type="molecule type" value="Genomic_DNA"/>
</dbReference>
<feature type="chain" id="PRO_5002845527" evidence="1">
    <location>
        <begin position="24"/>
        <end position="178"/>
    </location>
</feature>
<dbReference type="eggNOG" id="ENOG502RNXJ">
    <property type="taxonomic scope" value="Eukaryota"/>
</dbReference>
<dbReference type="Proteomes" id="UP000000724">
    <property type="component" value="Contig Pc00c18"/>
</dbReference>
<evidence type="ECO:0000313" key="3">
    <source>
        <dbReference type="Proteomes" id="UP000000724"/>
    </source>
</evidence>
<accession>B6HBD8</accession>
<dbReference type="OrthoDB" id="4505696at2759"/>